<reference evidence="9" key="1">
    <citation type="submission" date="2025-08" db="UniProtKB">
        <authorList>
            <consortium name="Ensembl"/>
        </authorList>
    </citation>
    <scope>IDENTIFICATION</scope>
</reference>
<dbReference type="PROSITE" id="PS50089">
    <property type="entry name" value="ZF_RING_2"/>
    <property type="match status" value="1"/>
</dbReference>
<dbReference type="Pfam" id="PF00643">
    <property type="entry name" value="zf-B_box"/>
    <property type="match status" value="1"/>
</dbReference>
<dbReference type="InterPro" id="IPR017907">
    <property type="entry name" value="Znf_RING_CS"/>
</dbReference>
<keyword evidence="2 4" id="KW-0863">Zinc-finger</keyword>
<dbReference type="InterPro" id="IPR006574">
    <property type="entry name" value="PRY"/>
</dbReference>
<evidence type="ECO:0000259" key="7">
    <source>
        <dbReference type="PROSITE" id="PS50119"/>
    </source>
</evidence>
<dbReference type="Gene3D" id="3.30.160.60">
    <property type="entry name" value="Classic Zinc Finger"/>
    <property type="match status" value="1"/>
</dbReference>
<dbReference type="Ensembl" id="ENSCPGT00000008710.1">
    <property type="protein sequence ID" value="ENSCPGP00000007932.1"/>
    <property type="gene ID" value="ENSCPGG00000005656.1"/>
</dbReference>
<dbReference type="PANTHER" id="PTHR24103">
    <property type="entry name" value="E3 UBIQUITIN-PROTEIN LIGASE TRIM"/>
    <property type="match status" value="1"/>
</dbReference>
<dbReference type="SUPFAM" id="SSF57845">
    <property type="entry name" value="B-box zinc-binding domain"/>
    <property type="match status" value="1"/>
</dbReference>
<dbReference type="Pfam" id="PF00622">
    <property type="entry name" value="SPRY"/>
    <property type="match status" value="1"/>
</dbReference>
<dbReference type="SUPFAM" id="SSF49899">
    <property type="entry name" value="Concanavalin A-like lectins/glucanases"/>
    <property type="match status" value="1"/>
</dbReference>
<sequence>MAARMPVEILWVESCCSICLGIFQDPVSIHCGHSFCRSCITETWEGLTTNFSCLQCRETGDQKSLRPNRELADMIEAAKRLNLQPDREVEGGENLCEDHQEPLKLFCQDDKRLICVVCDGPRCIVTILWFPWMRLPRSARLKDHSVGAHQFSWQDIVTTYRKLHEFLEKQESSLLAQLEQLDTEIRKAHEEILQRLLEETRRLGTLIGEMERTYQQPDWQLLKVRAQRETLSHSLQISLHLEKKFSDFTKRNPDIKELLEKFQGTKGRSRKGNAIVDGQRQALYLSEDCKLVRWEPCAQDLPSNPRRFSVCFCVLGSRGFTSGWHRWDMEVHGEGYCVIGVAKESVPRDREFVRIRNEGVWALCHIQNEYQALTSPDATLLTLRRVPKRIRICLDYEEGRVVFFDAKSKERIFAFPPASFQGERVFPWFLVTGDGSASLS</sequence>
<keyword evidence="1" id="KW-0479">Metal-binding</keyword>
<dbReference type="Gene3D" id="3.30.40.10">
    <property type="entry name" value="Zinc/RING finger domain, C3HC4 (zinc finger)"/>
    <property type="match status" value="1"/>
</dbReference>
<dbReference type="PRINTS" id="PR01407">
    <property type="entry name" value="BUTYPHLNCDUF"/>
</dbReference>
<dbReference type="InterPro" id="IPR003879">
    <property type="entry name" value="Butyrophylin_SPRY"/>
</dbReference>
<evidence type="ECO:0000256" key="1">
    <source>
        <dbReference type="ARBA" id="ARBA00022723"/>
    </source>
</evidence>
<proteinExistence type="predicted"/>
<dbReference type="SMART" id="SM00449">
    <property type="entry name" value="SPRY"/>
    <property type="match status" value="1"/>
</dbReference>
<name>A0A8C3JHE1_9CHAR</name>
<keyword evidence="5" id="KW-0175">Coiled coil</keyword>
<feature type="domain" description="B box-type" evidence="7">
    <location>
        <begin position="91"/>
        <end position="118"/>
    </location>
</feature>
<dbReference type="SMART" id="SM00184">
    <property type="entry name" value="RING"/>
    <property type="match status" value="1"/>
</dbReference>
<dbReference type="InterPro" id="IPR001870">
    <property type="entry name" value="B30.2/SPRY"/>
</dbReference>
<evidence type="ECO:0000313" key="10">
    <source>
        <dbReference type="Proteomes" id="UP000694419"/>
    </source>
</evidence>
<evidence type="ECO:0000256" key="5">
    <source>
        <dbReference type="SAM" id="Coils"/>
    </source>
</evidence>
<feature type="domain" description="RING-type" evidence="6">
    <location>
        <begin position="16"/>
        <end position="57"/>
    </location>
</feature>
<dbReference type="SMART" id="SM00589">
    <property type="entry name" value="PRY"/>
    <property type="match status" value="1"/>
</dbReference>
<evidence type="ECO:0000259" key="6">
    <source>
        <dbReference type="PROSITE" id="PS50089"/>
    </source>
</evidence>
<dbReference type="InterPro" id="IPR000315">
    <property type="entry name" value="Znf_B-box"/>
</dbReference>
<keyword evidence="3" id="KW-0862">Zinc</keyword>
<keyword evidence="10" id="KW-1185">Reference proteome</keyword>
<accession>A0A8C3JHE1</accession>
<dbReference type="Pfam" id="PF13765">
    <property type="entry name" value="PRY"/>
    <property type="match status" value="1"/>
</dbReference>
<dbReference type="InterPro" id="IPR013083">
    <property type="entry name" value="Znf_RING/FYVE/PHD"/>
</dbReference>
<evidence type="ECO:0000256" key="4">
    <source>
        <dbReference type="PROSITE-ProRule" id="PRU00024"/>
    </source>
</evidence>
<dbReference type="Proteomes" id="UP000694419">
    <property type="component" value="Unplaced"/>
</dbReference>
<dbReference type="InterPro" id="IPR050143">
    <property type="entry name" value="TRIM/RBCC"/>
</dbReference>
<dbReference type="InterPro" id="IPR013320">
    <property type="entry name" value="ConA-like_dom_sf"/>
</dbReference>
<reference evidence="9" key="2">
    <citation type="submission" date="2025-09" db="UniProtKB">
        <authorList>
            <consortium name="Ensembl"/>
        </authorList>
    </citation>
    <scope>IDENTIFICATION</scope>
</reference>
<protein>
    <submittedName>
        <fullName evidence="9">Uncharacterized protein</fullName>
    </submittedName>
</protein>
<feature type="domain" description="B30.2/SPRY" evidence="8">
    <location>
        <begin position="250"/>
        <end position="440"/>
    </location>
</feature>
<dbReference type="PROSITE" id="PS00518">
    <property type="entry name" value="ZF_RING_1"/>
    <property type="match status" value="1"/>
</dbReference>
<dbReference type="InterPro" id="IPR001841">
    <property type="entry name" value="Znf_RING"/>
</dbReference>
<evidence type="ECO:0000313" key="9">
    <source>
        <dbReference type="Ensembl" id="ENSCPGP00000007932.1"/>
    </source>
</evidence>
<dbReference type="InterPro" id="IPR003877">
    <property type="entry name" value="SPRY_dom"/>
</dbReference>
<dbReference type="Pfam" id="PF15227">
    <property type="entry name" value="zf-C3HC4_4"/>
    <property type="match status" value="1"/>
</dbReference>
<dbReference type="GO" id="GO:0008270">
    <property type="term" value="F:zinc ion binding"/>
    <property type="evidence" value="ECO:0007669"/>
    <property type="project" value="UniProtKB-KW"/>
</dbReference>
<dbReference type="AlphaFoldDB" id="A0A8C3JHE1"/>
<feature type="coiled-coil region" evidence="5">
    <location>
        <begin position="164"/>
        <end position="191"/>
    </location>
</feature>
<dbReference type="PROSITE" id="PS50119">
    <property type="entry name" value="ZF_BBOX"/>
    <property type="match status" value="1"/>
</dbReference>
<evidence type="ECO:0000256" key="2">
    <source>
        <dbReference type="ARBA" id="ARBA00022771"/>
    </source>
</evidence>
<dbReference type="SUPFAM" id="SSF57850">
    <property type="entry name" value="RING/U-box"/>
    <property type="match status" value="1"/>
</dbReference>
<dbReference type="InterPro" id="IPR043136">
    <property type="entry name" value="B30.2/SPRY_sf"/>
</dbReference>
<evidence type="ECO:0000256" key="3">
    <source>
        <dbReference type="ARBA" id="ARBA00022833"/>
    </source>
</evidence>
<organism evidence="9 10">
    <name type="scientific">Calidris pygmaea</name>
    <name type="common">Spoon-billed sandpiper</name>
    <dbReference type="NCBI Taxonomy" id="425635"/>
    <lineage>
        <taxon>Eukaryota</taxon>
        <taxon>Metazoa</taxon>
        <taxon>Chordata</taxon>
        <taxon>Craniata</taxon>
        <taxon>Vertebrata</taxon>
        <taxon>Euteleostomi</taxon>
        <taxon>Archelosauria</taxon>
        <taxon>Archosauria</taxon>
        <taxon>Dinosauria</taxon>
        <taxon>Saurischia</taxon>
        <taxon>Theropoda</taxon>
        <taxon>Coelurosauria</taxon>
        <taxon>Aves</taxon>
        <taxon>Neognathae</taxon>
        <taxon>Neoaves</taxon>
        <taxon>Charadriiformes</taxon>
        <taxon>Scolopacidae</taxon>
        <taxon>Calidris</taxon>
    </lineage>
</organism>
<dbReference type="Gene3D" id="2.60.120.920">
    <property type="match status" value="1"/>
</dbReference>
<evidence type="ECO:0000259" key="8">
    <source>
        <dbReference type="PROSITE" id="PS50188"/>
    </source>
</evidence>
<dbReference type="PROSITE" id="PS50188">
    <property type="entry name" value="B302_SPRY"/>
    <property type="match status" value="1"/>
</dbReference>